<feature type="transmembrane region" description="Helical" evidence="6">
    <location>
        <begin position="490"/>
        <end position="510"/>
    </location>
</feature>
<evidence type="ECO:0000259" key="7">
    <source>
        <dbReference type="PROSITE" id="PS50850"/>
    </source>
</evidence>
<feature type="transmembrane region" description="Helical" evidence="6">
    <location>
        <begin position="113"/>
        <end position="133"/>
    </location>
</feature>
<comment type="caution">
    <text evidence="8">The sequence shown here is derived from an EMBL/GenBank/DDBJ whole genome shotgun (WGS) entry which is preliminary data.</text>
</comment>
<dbReference type="PANTHER" id="PTHR42718:SF9">
    <property type="entry name" value="MAJOR FACILITATOR SUPERFAMILY MULTIDRUG TRANSPORTER MFSC"/>
    <property type="match status" value="1"/>
</dbReference>
<accession>A0A6I3KT29</accession>
<dbReference type="AlphaFoldDB" id="A0A6I3KT29"/>
<comment type="subcellular location">
    <subcellularLocation>
        <location evidence="1">Cell membrane</location>
        <topology evidence="1">Multi-pass membrane protein</topology>
    </subcellularLocation>
</comment>
<dbReference type="Proteomes" id="UP000432464">
    <property type="component" value="Unassembled WGS sequence"/>
</dbReference>
<keyword evidence="5 6" id="KW-0472">Membrane</keyword>
<dbReference type="EMBL" id="WMBB01000003">
    <property type="protein sequence ID" value="MTE12491.1"/>
    <property type="molecule type" value="Genomic_DNA"/>
</dbReference>
<feature type="transmembrane region" description="Helical" evidence="6">
    <location>
        <begin position="272"/>
        <end position="292"/>
    </location>
</feature>
<evidence type="ECO:0000313" key="9">
    <source>
        <dbReference type="Proteomes" id="UP000432464"/>
    </source>
</evidence>
<keyword evidence="9" id="KW-1185">Reference proteome</keyword>
<keyword evidence="3 6" id="KW-0812">Transmembrane</keyword>
<dbReference type="GO" id="GO:0005886">
    <property type="term" value="C:plasma membrane"/>
    <property type="evidence" value="ECO:0007669"/>
    <property type="project" value="UniProtKB-SubCell"/>
</dbReference>
<organism evidence="8 9">
    <name type="scientific">Nocardia aurantiaca</name>
    <dbReference type="NCBI Taxonomy" id="2675850"/>
    <lineage>
        <taxon>Bacteria</taxon>
        <taxon>Bacillati</taxon>
        <taxon>Actinomycetota</taxon>
        <taxon>Actinomycetes</taxon>
        <taxon>Mycobacteriales</taxon>
        <taxon>Nocardiaceae</taxon>
        <taxon>Nocardia</taxon>
    </lineage>
</organism>
<keyword evidence="4 6" id="KW-1133">Transmembrane helix</keyword>
<feature type="transmembrane region" description="Helical" evidence="6">
    <location>
        <begin position="27"/>
        <end position="45"/>
    </location>
</feature>
<gene>
    <name evidence="8" type="ORF">GLP40_06825</name>
</gene>
<evidence type="ECO:0000313" key="8">
    <source>
        <dbReference type="EMBL" id="MTE12491.1"/>
    </source>
</evidence>
<dbReference type="Gene3D" id="1.20.1250.20">
    <property type="entry name" value="MFS general substrate transporter like domains"/>
    <property type="match status" value="1"/>
</dbReference>
<feature type="transmembrane region" description="Helical" evidence="6">
    <location>
        <begin position="57"/>
        <end position="76"/>
    </location>
</feature>
<reference evidence="8 9" key="1">
    <citation type="submission" date="2019-11" db="EMBL/GenBank/DDBJ databases">
        <title>Nocardia sp. nov. CT2-14 isolated from soil.</title>
        <authorList>
            <person name="Kanchanasin P."/>
            <person name="Tanasupawat S."/>
            <person name="Yuki M."/>
            <person name="Kudo T."/>
        </authorList>
    </citation>
    <scope>NUCLEOTIDE SEQUENCE [LARGE SCALE GENOMIC DNA]</scope>
    <source>
        <strain evidence="8 9">CT2-14</strain>
    </source>
</reference>
<dbReference type="PRINTS" id="PR01036">
    <property type="entry name" value="TCRTETB"/>
</dbReference>
<dbReference type="PROSITE" id="PS50850">
    <property type="entry name" value="MFS"/>
    <property type="match status" value="1"/>
</dbReference>
<protein>
    <submittedName>
        <fullName evidence="8">MFS transporter</fullName>
    </submittedName>
</protein>
<sequence>MIVIDGTIVGVALPVIVTDLGLDLTDAQWVNSAYSVIFAALLLTTGRLGDRLGRRRMFMAGVLVFMVGSVLAAMASSAVALIVARLVQGVGGAFVLPATLSNVNATFRGRDRIVAFAVWGSVISGMAAVGPLLGGSLTAYLSWRWIFLVNIPLGVAVLVGTLLVVRETKAEVTEPGLDVDGLLLSVIGFGGVIFALIEGQRLGWWRPLSEFGAFGVEWPRQAPVSVVPVMGLIGIAALTLFVVWERHRARRGRSAISDLSLFSFPTFSWGNLTALTVAIGEFGLLLVLPLFLVNAVGLSTMSAGLVLAAMALGAFGSGAAARHIAAVLGAPGTVVAGLMLEAIGVAVVALCISASVSVWLLAGLLAVYGAGLGLASAQLTGTVLVDIPPEKSGQASATQSTVRQLGAALGAAILGAVLSVGLAHSLTDRLDPITQIPSPVKQGLVTATRDSAGGAISGLRTQGDTGRFGPAGSEITTALSEGFADATRSALFTAAGFLALGLVSATILNARSSRR</sequence>
<feature type="transmembrane region" description="Helical" evidence="6">
    <location>
        <begin position="145"/>
        <end position="165"/>
    </location>
</feature>
<evidence type="ECO:0000256" key="3">
    <source>
        <dbReference type="ARBA" id="ARBA00022692"/>
    </source>
</evidence>
<evidence type="ECO:0000256" key="4">
    <source>
        <dbReference type="ARBA" id="ARBA00022989"/>
    </source>
</evidence>
<feature type="transmembrane region" description="Helical" evidence="6">
    <location>
        <begin position="224"/>
        <end position="244"/>
    </location>
</feature>
<dbReference type="InterPro" id="IPR020846">
    <property type="entry name" value="MFS_dom"/>
</dbReference>
<feature type="transmembrane region" description="Helical" evidence="6">
    <location>
        <begin position="365"/>
        <end position="385"/>
    </location>
</feature>
<feature type="transmembrane region" description="Helical" evidence="6">
    <location>
        <begin position="177"/>
        <end position="197"/>
    </location>
</feature>
<evidence type="ECO:0000256" key="2">
    <source>
        <dbReference type="ARBA" id="ARBA00022448"/>
    </source>
</evidence>
<name>A0A6I3KT29_9NOCA</name>
<feature type="domain" description="Major facilitator superfamily (MFS) profile" evidence="7">
    <location>
        <begin position="1"/>
        <end position="513"/>
    </location>
</feature>
<dbReference type="PANTHER" id="PTHR42718">
    <property type="entry name" value="MAJOR FACILITATOR SUPERFAMILY MULTIDRUG TRANSPORTER MFSC"/>
    <property type="match status" value="1"/>
</dbReference>
<feature type="transmembrane region" description="Helical" evidence="6">
    <location>
        <begin position="82"/>
        <end position="101"/>
    </location>
</feature>
<keyword evidence="2" id="KW-0813">Transport</keyword>
<evidence type="ECO:0000256" key="5">
    <source>
        <dbReference type="ARBA" id="ARBA00023136"/>
    </source>
</evidence>
<feature type="transmembrane region" description="Helical" evidence="6">
    <location>
        <begin position="298"/>
        <end position="321"/>
    </location>
</feature>
<dbReference type="InterPro" id="IPR036259">
    <property type="entry name" value="MFS_trans_sf"/>
</dbReference>
<feature type="transmembrane region" description="Helical" evidence="6">
    <location>
        <begin position="333"/>
        <end position="359"/>
    </location>
</feature>
<feature type="transmembrane region" description="Helical" evidence="6">
    <location>
        <begin position="405"/>
        <end position="424"/>
    </location>
</feature>
<dbReference type="Gene3D" id="1.20.1720.10">
    <property type="entry name" value="Multidrug resistance protein D"/>
    <property type="match status" value="1"/>
</dbReference>
<evidence type="ECO:0000256" key="1">
    <source>
        <dbReference type="ARBA" id="ARBA00004651"/>
    </source>
</evidence>
<dbReference type="GO" id="GO:0022857">
    <property type="term" value="F:transmembrane transporter activity"/>
    <property type="evidence" value="ECO:0007669"/>
    <property type="project" value="InterPro"/>
</dbReference>
<dbReference type="InterPro" id="IPR011701">
    <property type="entry name" value="MFS"/>
</dbReference>
<dbReference type="CDD" id="cd17321">
    <property type="entry name" value="MFS_MMR_MDR_like"/>
    <property type="match status" value="1"/>
</dbReference>
<proteinExistence type="predicted"/>
<evidence type="ECO:0000256" key="6">
    <source>
        <dbReference type="SAM" id="Phobius"/>
    </source>
</evidence>
<dbReference type="SUPFAM" id="SSF103473">
    <property type="entry name" value="MFS general substrate transporter"/>
    <property type="match status" value="1"/>
</dbReference>
<dbReference type="Pfam" id="PF07690">
    <property type="entry name" value="MFS_1"/>
    <property type="match status" value="1"/>
</dbReference>